<sequence length="138" mass="15976">MNTPKNINHIELGNPIFNRMIFVLRRPVTKKNHLDYRFMNEKLEEIAPDIWAMPAYMKAKDSYSLFFIVTKIESGQTVVAFSEGHFENGDFRLGRPMVTGRGLNHLHQHDPQRALHVAHFLNLISKAAEGDWRMVTSD</sequence>
<keyword evidence="2" id="KW-1185">Reference proteome</keyword>
<name>A0A4P6ZJG8_9LACO</name>
<dbReference type="KEGG" id="lji:ELX58_01170"/>
<gene>
    <name evidence="1" type="ORF">ELX58_01170</name>
</gene>
<protein>
    <submittedName>
        <fullName evidence="1">Uncharacterized protein</fullName>
    </submittedName>
</protein>
<organism evidence="1 2">
    <name type="scientific">Acetilactobacillus jinshanensis</name>
    <dbReference type="NCBI Taxonomy" id="1720083"/>
    <lineage>
        <taxon>Bacteria</taxon>
        <taxon>Bacillati</taxon>
        <taxon>Bacillota</taxon>
        <taxon>Bacilli</taxon>
        <taxon>Lactobacillales</taxon>
        <taxon>Lactobacillaceae</taxon>
        <taxon>Acetilactobacillus</taxon>
    </lineage>
</organism>
<evidence type="ECO:0000313" key="1">
    <source>
        <dbReference type="EMBL" id="QBP17806.1"/>
    </source>
</evidence>
<proteinExistence type="predicted"/>
<evidence type="ECO:0000313" key="2">
    <source>
        <dbReference type="Proteomes" id="UP000294321"/>
    </source>
</evidence>
<accession>A0A4P6ZJG8</accession>
<dbReference type="AlphaFoldDB" id="A0A4P6ZJG8"/>
<dbReference type="EMBL" id="CP034726">
    <property type="protein sequence ID" value="QBP17806.1"/>
    <property type="molecule type" value="Genomic_DNA"/>
</dbReference>
<reference evidence="2" key="1">
    <citation type="submission" date="2018-12" db="EMBL/GenBank/DDBJ databases">
        <title>A new species of lactobacillus.</title>
        <authorList>
            <person name="Jian Y."/>
            <person name="Xin L."/>
            <person name="Hong Z.J."/>
            <person name="Ming L.Z."/>
            <person name="Hong X.Z."/>
        </authorList>
    </citation>
    <scope>NUCLEOTIDE SEQUENCE [LARGE SCALE GENOMIC DNA]</scope>
    <source>
        <strain evidence="2">HSLZ-75</strain>
    </source>
</reference>
<dbReference type="RefSeq" id="WP_133441351.1">
    <property type="nucleotide sequence ID" value="NZ_CP034726.1"/>
</dbReference>
<dbReference type="Proteomes" id="UP000294321">
    <property type="component" value="Chromosome"/>
</dbReference>
<dbReference type="OrthoDB" id="2246572at2"/>